<dbReference type="EMBL" id="CP111013">
    <property type="protein sequence ID" value="WAQ96618.1"/>
    <property type="molecule type" value="Genomic_DNA"/>
</dbReference>
<dbReference type="PANTHER" id="PTHR11783">
    <property type="entry name" value="SULFOTRANSFERASE SULT"/>
    <property type="match status" value="1"/>
</dbReference>
<reference evidence="5" key="1">
    <citation type="submission" date="2022-11" db="EMBL/GenBank/DDBJ databases">
        <title>Centuries of genome instability and evolution in soft-shell clam transmissible cancer (bioRxiv).</title>
        <authorList>
            <person name="Hart S.F.M."/>
            <person name="Yonemitsu M.A."/>
            <person name="Giersch R.M."/>
            <person name="Beal B.F."/>
            <person name="Arriagada G."/>
            <person name="Davis B.W."/>
            <person name="Ostrander E.A."/>
            <person name="Goff S.P."/>
            <person name="Metzger M.J."/>
        </authorList>
    </citation>
    <scope>NUCLEOTIDE SEQUENCE</scope>
    <source>
        <strain evidence="5">MELC-2E11</strain>
        <tissue evidence="5">Siphon/mantle</tissue>
    </source>
</reference>
<evidence type="ECO:0000313" key="5">
    <source>
        <dbReference type="EMBL" id="WAQ96618.1"/>
    </source>
</evidence>
<accession>A0ABY7DH79</accession>
<comment type="similarity">
    <text evidence="1">Belongs to the sulfotransferase 1 family.</text>
</comment>
<evidence type="ECO:0000259" key="4">
    <source>
        <dbReference type="Pfam" id="PF00685"/>
    </source>
</evidence>
<name>A0ABY7DH79_MYAAR</name>
<keyword evidence="3" id="KW-1133">Transmembrane helix</keyword>
<dbReference type="Proteomes" id="UP001164746">
    <property type="component" value="Chromosome 2"/>
</dbReference>
<protein>
    <submittedName>
        <fullName evidence="5">ST1B1-like protein</fullName>
    </submittedName>
</protein>
<evidence type="ECO:0000256" key="3">
    <source>
        <dbReference type="SAM" id="Phobius"/>
    </source>
</evidence>
<keyword evidence="3" id="KW-0812">Transmembrane</keyword>
<dbReference type="Gene3D" id="3.40.50.300">
    <property type="entry name" value="P-loop containing nucleotide triphosphate hydrolases"/>
    <property type="match status" value="1"/>
</dbReference>
<dbReference type="InterPro" id="IPR027417">
    <property type="entry name" value="P-loop_NTPase"/>
</dbReference>
<gene>
    <name evidence="5" type="ORF">MAR_029308</name>
</gene>
<feature type="transmembrane region" description="Helical" evidence="3">
    <location>
        <begin position="375"/>
        <end position="392"/>
    </location>
</feature>
<feature type="transmembrane region" description="Helical" evidence="3">
    <location>
        <begin position="310"/>
        <end position="333"/>
    </location>
</feature>
<evidence type="ECO:0000256" key="2">
    <source>
        <dbReference type="ARBA" id="ARBA00022679"/>
    </source>
</evidence>
<keyword evidence="2" id="KW-0808">Transferase</keyword>
<keyword evidence="6" id="KW-1185">Reference proteome</keyword>
<evidence type="ECO:0000313" key="6">
    <source>
        <dbReference type="Proteomes" id="UP001164746"/>
    </source>
</evidence>
<sequence length="405" mass="46859">MPYEEVQTPGGTKKFAVEEGMRFLLDKETILGSGSLKTQIEWLRSTKVFPDDVIVCAYPKCGTHWVYEIAHMLLNDTTELSRKPKEATMLEFRTREEISVLSRPRILNTHFLPSALPTEIPEKRPRIVLVLRNPKDVAVSAFFHFSKEMGAKGIPCPPMDVFKNSFLTDYAPICNYFKYIKAFLKYLNDHPEVPTLTVFYEHLKKDPMAEVARIATFLGTDGCKVSHEEVMAACGFENMQKAEHVIRESHKDIVMYRKGQVGDWKNYFTVKESEIYDAVIARELENTDIRFLYDLESRRRSCRPSVLGQLLVYSLQIALVTFFLNISVIKIIARRNGYEINQNNKFNSYGMSIILRTAQARKAFPTFQYDSTDNVYATFTFSIMLVLIFYSANFSCRVRRRCWLP</sequence>
<dbReference type="Pfam" id="PF00685">
    <property type="entry name" value="Sulfotransfer_1"/>
    <property type="match status" value="1"/>
</dbReference>
<evidence type="ECO:0000256" key="1">
    <source>
        <dbReference type="ARBA" id="ARBA00005771"/>
    </source>
</evidence>
<proteinExistence type="inferred from homology"/>
<organism evidence="5 6">
    <name type="scientific">Mya arenaria</name>
    <name type="common">Soft-shell clam</name>
    <dbReference type="NCBI Taxonomy" id="6604"/>
    <lineage>
        <taxon>Eukaryota</taxon>
        <taxon>Metazoa</taxon>
        <taxon>Spiralia</taxon>
        <taxon>Lophotrochozoa</taxon>
        <taxon>Mollusca</taxon>
        <taxon>Bivalvia</taxon>
        <taxon>Autobranchia</taxon>
        <taxon>Heteroconchia</taxon>
        <taxon>Euheterodonta</taxon>
        <taxon>Imparidentia</taxon>
        <taxon>Neoheterodontei</taxon>
        <taxon>Myida</taxon>
        <taxon>Myoidea</taxon>
        <taxon>Myidae</taxon>
        <taxon>Mya</taxon>
    </lineage>
</organism>
<dbReference type="SUPFAM" id="SSF52540">
    <property type="entry name" value="P-loop containing nucleoside triphosphate hydrolases"/>
    <property type="match status" value="1"/>
</dbReference>
<keyword evidence="3" id="KW-0472">Membrane</keyword>
<dbReference type="InterPro" id="IPR000863">
    <property type="entry name" value="Sulfotransferase_dom"/>
</dbReference>
<feature type="domain" description="Sulfotransferase" evidence="4">
    <location>
        <begin position="50"/>
        <end position="287"/>
    </location>
</feature>